<keyword evidence="3" id="KW-1185">Reference proteome</keyword>
<keyword evidence="1" id="KW-0812">Transmembrane</keyword>
<accession>A0ABP5ZE62</accession>
<keyword evidence="1" id="KW-0472">Membrane</keyword>
<gene>
    <name evidence="2" type="ORF">GCM10010406_32160</name>
</gene>
<proteinExistence type="predicted"/>
<evidence type="ECO:0000256" key="1">
    <source>
        <dbReference type="SAM" id="Phobius"/>
    </source>
</evidence>
<sequence length="50" mass="4889">MRWASTRSGAAATGCPDATTDAFAAGAVFAAGSVFATVGVATTAALHWES</sequence>
<keyword evidence="1" id="KW-1133">Transmembrane helix</keyword>
<dbReference type="Proteomes" id="UP001501358">
    <property type="component" value="Unassembled WGS sequence"/>
</dbReference>
<name>A0ABP5ZE62_9ACTN</name>
<evidence type="ECO:0000313" key="2">
    <source>
        <dbReference type="EMBL" id="GAA2493647.1"/>
    </source>
</evidence>
<comment type="caution">
    <text evidence="2">The sequence shown here is derived from an EMBL/GenBank/DDBJ whole genome shotgun (WGS) entry which is preliminary data.</text>
</comment>
<feature type="transmembrane region" description="Helical" evidence="1">
    <location>
        <begin position="22"/>
        <end position="46"/>
    </location>
</feature>
<reference evidence="3" key="1">
    <citation type="journal article" date="2019" name="Int. J. Syst. Evol. Microbiol.">
        <title>The Global Catalogue of Microorganisms (GCM) 10K type strain sequencing project: providing services to taxonomists for standard genome sequencing and annotation.</title>
        <authorList>
            <consortium name="The Broad Institute Genomics Platform"/>
            <consortium name="The Broad Institute Genome Sequencing Center for Infectious Disease"/>
            <person name="Wu L."/>
            <person name="Ma J."/>
        </authorList>
    </citation>
    <scope>NUCLEOTIDE SEQUENCE [LARGE SCALE GENOMIC DNA]</scope>
    <source>
        <strain evidence="3">JCM 6307</strain>
    </source>
</reference>
<protein>
    <submittedName>
        <fullName evidence="2">Uncharacterized protein</fullName>
    </submittedName>
</protein>
<organism evidence="2 3">
    <name type="scientific">Streptomyces thermolineatus</name>
    <dbReference type="NCBI Taxonomy" id="44033"/>
    <lineage>
        <taxon>Bacteria</taxon>
        <taxon>Bacillati</taxon>
        <taxon>Actinomycetota</taxon>
        <taxon>Actinomycetes</taxon>
        <taxon>Kitasatosporales</taxon>
        <taxon>Streptomycetaceae</taxon>
        <taxon>Streptomyces</taxon>
    </lineage>
</organism>
<dbReference type="EMBL" id="BAAATA010000017">
    <property type="protein sequence ID" value="GAA2493647.1"/>
    <property type="molecule type" value="Genomic_DNA"/>
</dbReference>
<evidence type="ECO:0000313" key="3">
    <source>
        <dbReference type="Proteomes" id="UP001501358"/>
    </source>
</evidence>